<evidence type="ECO:0000313" key="4">
    <source>
        <dbReference type="WBParaSite" id="jg2812"/>
    </source>
</evidence>
<evidence type="ECO:0000256" key="1">
    <source>
        <dbReference type="SAM" id="Coils"/>
    </source>
</evidence>
<accession>A0A915E7A5</accession>
<name>A0A915E7A5_9BILA</name>
<feature type="compositionally biased region" description="Polar residues" evidence="2">
    <location>
        <begin position="1"/>
        <end position="14"/>
    </location>
</feature>
<sequence length="224" mass="25957">MNRSSSNLQLNSPHRSSDAESETDKTVYEGEDIVYLSGPSFNLEYVNSQVKLLEAKLNHEKLNFNKMFSDMQSHYKGRLSELEGKLEASKARNSELEKLEGKLRASEAENMQVKELVAEKTKLENYNSKLQSQLEIHKYKLQQSEKKRQLDQENGKNLLNKVNKQLQDEKMVSKDLVKKLAATQLQKEELMKLVDEKELANTVVQKELQEVRTNNQNWQSGKKR</sequence>
<dbReference type="Proteomes" id="UP000887574">
    <property type="component" value="Unplaced"/>
</dbReference>
<proteinExistence type="predicted"/>
<keyword evidence="1" id="KW-0175">Coiled coil</keyword>
<feature type="region of interest" description="Disordered" evidence="2">
    <location>
        <begin position="1"/>
        <end position="25"/>
    </location>
</feature>
<organism evidence="3 4">
    <name type="scientific">Ditylenchus dipsaci</name>
    <dbReference type="NCBI Taxonomy" id="166011"/>
    <lineage>
        <taxon>Eukaryota</taxon>
        <taxon>Metazoa</taxon>
        <taxon>Ecdysozoa</taxon>
        <taxon>Nematoda</taxon>
        <taxon>Chromadorea</taxon>
        <taxon>Rhabditida</taxon>
        <taxon>Tylenchina</taxon>
        <taxon>Tylenchomorpha</taxon>
        <taxon>Sphaerularioidea</taxon>
        <taxon>Anguinidae</taxon>
        <taxon>Anguininae</taxon>
        <taxon>Ditylenchus</taxon>
    </lineage>
</organism>
<dbReference type="AlphaFoldDB" id="A0A915E7A5"/>
<protein>
    <submittedName>
        <fullName evidence="4">Uncharacterized protein</fullName>
    </submittedName>
</protein>
<evidence type="ECO:0000256" key="2">
    <source>
        <dbReference type="SAM" id="MobiDB-lite"/>
    </source>
</evidence>
<evidence type="ECO:0000313" key="3">
    <source>
        <dbReference type="Proteomes" id="UP000887574"/>
    </source>
</evidence>
<keyword evidence="3" id="KW-1185">Reference proteome</keyword>
<dbReference type="WBParaSite" id="jg2812">
    <property type="protein sequence ID" value="jg2812"/>
    <property type="gene ID" value="jg2812"/>
</dbReference>
<reference evidence="4" key="1">
    <citation type="submission" date="2022-11" db="UniProtKB">
        <authorList>
            <consortium name="WormBaseParasite"/>
        </authorList>
    </citation>
    <scope>IDENTIFICATION</scope>
</reference>
<feature type="compositionally biased region" description="Basic and acidic residues" evidence="2">
    <location>
        <begin position="15"/>
        <end position="25"/>
    </location>
</feature>
<feature type="coiled-coil region" evidence="1">
    <location>
        <begin position="79"/>
        <end position="147"/>
    </location>
</feature>